<evidence type="ECO:0000313" key="3">
    <source>
        <dbReference type="Proteomes" id="UP001320170"/>
    </source>
</evidence>
<evidence type="ECO:0000256" key="1">
    <source>
        <dbReference type="PROSITE-ProRule" id="PRU00339"/>
    </source>
</evidence>
<comment type="caution">
    <text evidence="2">The sequence shown here is derived from an EMBL/GenBank/DDBJ whole genome shotgun (WGS) entry which is preliminary data.</text>
</comment>
<dbReference type="Pfam" id="PF13176">
    <property type="entry name" value="TPR_7"/>
    <property type="match status" value="1"/>
</dbReference>
<dbReference type="PANTHER" id="PTHR12558:SF13">
    <property type="entry name" value="CELL DIVISION CYCLE PROTEIN 27 HOMOLOG"/>
    <property type="match status" value="1"/>
</dbReference>
<protein>
    <submittedName>
        <fullName evidence="2">Tetratricopeptide repeat protein</fullName>
    </submittedName>
</protein>
<keyword evidence="3" id="KW-1185">Reference proteome</keyword>
<dbReference type="InterPro" id="IPR011990">
    <property type="entry name" value="TPR-like_helical_dom_sf"/>
</dbReference>
<reference evidence="2 3" key="1">
    <citation type="journal article" date="2024" name="Pathogens">
        <title>Characterization of a Novel Species of Legionella Isolated from a Healthcare Facility: Legionella resiliens sp. nov.</title>
        <authorList>
            <person name="Cristino S."/>
            <person name="Pascale M.R."/>
            <person name="Marino F."/>
            <person name="Derelitto C."/>
            <person name="Salaris S."/>
            <person name="Orsini M."/>
            <person name="Squarzoni S."/>
            <person name="Grottola A."/>
            <person name="Girolamini L."/>
        </authorList>
    </citation>
    <scope>NUCLEOTIDE SEQUENCE [LARGE SCALE GENOMIC DNA]</scope>
    <source>
        <strain evidence="2 3">8cVS16</strain>
    </source>
</reference>
<dbReference type="InterPro" id="IPR019734">
    <property type="entry name" value="TPR_rpt"/>
</dbReference>
<dbReference type="SMART" id="SM00028">
    <property type="entry name" value="TPR"/>
    <property type="match status" value="6"/>
</dbReference>
<dbReference type="EMBL" id="JAJTND010000004">
    <property type="protein sequence ID" value="MCE3532585.1"/>
    <property type="molecule type" value="Genomic_DNA"/>
</dbReference>
<dbReference type="Gene3D" id="1.25.40.10">
    <property type="entry name" value="Tetratricopeptide repeat domain"/>
    <property type="match status" value="2"/>
</dbReference>
<dbReference type="Pfam" id="PF13181">
    <property type="entry name" value="TPR_8"/>
    <property type="match status" value="1"/>
</dbReference>
<dbReference type="SUPFAM" id="SSF48452">
    <property type="entry name" value="TPR-like"/>
    <property type="match status" value="2"/>
</dbReference>
<feature type="repeat" description="TPR" evidence="1">
    <location>
        <begin position="292"/>
        <end position="325"/>
    </location>
</feature>
<sequence>MFNSFHLQAVEAFKKSEYVQAKTLFLQAISKNPEVPETYFFLGKTCFLSDEKEEAIFYLNQFIEITRNVTTQENRSHAFDLLGQCYAANNKNEEAVTYYFAAIENDLSCVSARHNLGLSYMRLAQDYLESHLENCFTLLKNAHIALSSALELCADNPMLLHTAASWHEQYIDLLKKLSKDKRIQEDISVNFMCSIHYYREALAHCKKDDLMLKNIITENLTECYAQFGHHLYQNEEYNKAQELYVLVLEGDQNHIPALNQIGMCAFKQGMYQEARKKFTTILERTSDAQDQADAWLNIACCYRLEKNWDQAGQSLSEARKLAPQDSSINEEAEKLKLAQSQELLTATNQVFFGLKPDSYSFFPSQKAENWRLN</sequence>
<dbReference type="RefSeq" id="WP_232890850.1">
    <property type="nucleotide sequence ID" value="NZ_JAJSPM010000005.1"/>
</dbReference>
<gene>
    <name evidence="2" type="ORF">LXO92_09360</name>
</gene>
<name>A0ABS8X1H5_9GAMM</name>
<dbReference type="Pfam" id="PF13424">
    <property type="entry name" value="TPR_12"/>
    <property type="match status" value="1"/>
</dbReference>
<organism evidence="2 3">
    <name type="scientific">Legionella resiliens</name>
    <dbReference type="NCBI Taxonomy" id="2905958"/>
    <lineage>
        <taxon>Bacteria</taxon>
        <taxon>Pseudomonadati</taxon>
        <taxon>Pseudomonadota</taxon>
        <taxon>Gammaproteobacteria</taxon>
        <taxon>Legionellales</taxon>
        <taxon>Legionellaceae</taxon>
        <taxon>Legionella</taxon>
    </lineage>
</organism>
<accession>A0ABS8X1H5</accession>
<dbReference type="PANTHER" id="PTHR12558">
    <property type="entry name" value="CELL DIVISION CYCLE 16,23,27"/>
    <property type="match status" value="1"/>
</dbReference>
<keyword evidence="1" id="KW-0802">TPR repeat</keyword>
<evidence type="ECO:0000313" key="2">
    <source>
        <dbReference type="EMBL" id="MCE3532585.1"/>
    </source>
</evidence>
<proteinExistence type="predicted"/>
<dbReference type="PROSITE" id="PS50005">
    <property type="entry name" value="TPR"/>
    <property type="match status" value="1"/>
</dbReference>
<dbReference type="Proteomes" id="UP001320170">
    <property type="component" value="Unassembled WGS sequence"/>
</dbReference>